<protein>
    <submittedName>
        <fullName evidence="2">Uncharacterized protein</fullName>
    </submittedName>
</protein>
<accession>A0A022VUZ0</accession>
<sequence length="109" mass="12810">MNHFDNQYTAGIVRIKVETRRNLEEHLAKQMQALGRLTQCFSLPEVPEELLEACSQRRRSKRCARRCYALQQEQKEARQKAAFLPEEVKRRRLPTPSKKLRGIKGQTKC</sequence>
<feature type="compositionally biased region" description="Basic residues" evidence="1">
    <location>
        <begin position="90"/>
        <end position="102"/>
    </location>
</feature>
<reference evidence="2" key="1">
    <citation type="submission" date="2014-02" db="EMBL/GenBank/DDBJ databases">
        <title>The Genome Sequence of Trichophyton rubrum (morphotype fischeri) CBS 288.86.</title>
        <authorList>
            <consortium name="The Broad Institute Genomics Platform"/>
            <person name="Cuomo C.A."/>
            <person name="White T.C."/>
            <person name="Graser Y."/>
            <person name="Martinez-Rossi N."/>
            <person name="Heitman J."/>
            <person name="Young S.K."/>
            <person name="Zeng Q."/>
            <person name="Gargeya S."/>
            <person name="Abouelleil A."/>
            <person name="Alvarado L."/>
            <person name="Chapman S.B."/>
            <person name="Gainer-Dewar J."/>
            <person name="Goldberg J."/>
            <person name="Griggs A."/>
            <person name="Gujja S."/>
            <person name="Hansen M."/>
            <person name="Howarth C."/>
            <person name="Imamovic A."/>
            <person name="Larimer J."/>
            <person name="Martinez D."/>
            <person name="Murphy C."/>
            <person name="Pearson M.D."/>
            <person name="Persinoti G."/>
            <person name="Poon T."/>
            <person name="Priest M."/>
            <person name="Roberts A.D."/>
            <person name="Saif S."/>
            <person name="Shea T.D."/>
            <person name="Sykes S.N."/>
            <person name="Wortman J."/>
            <person name="Nusbaum C."/>
            <person name="Birren B."/>
        </authorList>
    </citation>
    <scope>NUCLEOTIDE SEQUENCE [LARGE SCALE GENOMIC DNA]</scope>
    <source>
        <strain evidence="2">CBS 288.86</strain>
    </source>
</reference>
<evidence type="ECO:0000313" key="2">
    <source>
        <dbReference type="EMBL" id="EZF49754.1"/>
    </source>
</evidence>
<dbReference type="AlphaFoldDB" id="A0A022VUZ0"/>
<name>A0A022VUZ0_TRIRU</name>
<organism evidence="2">
    <name type="scientific">Trichophyton rubrum CBS 288.86</name>
    <dbReference type="NCBI Taxonomy" id="1215330"/>
    <lineage>
        <taxon>Eukaryota</taxon>
        <taxon>Fungi</taxon>
        <taxon>Dikarya</taxon>
        <taxon>Ascomycota</taxon>
        <taxon>Pezizomycotina</taxon>
        <taxon>Eurotiomycetes</taxon>
        <taxon>Eurotiomycetidae</taxon>
        <taxon>Onygenales</taxon>
        <taxon>Arthrodermataceae</taxon>
        <taxon>Trichophyton</taxon>
    </lineage>
</organism>
<dbReference type="EMBL" id="KK207897">
    <property type="protein sequence ID" value="EZF49754.1"/>
    <property type="molecule type" value="Genomic_DNA"/>
</dbReference>
<feature type="region of interest" description="Disordered" evidence="1">
    <location>
        <begin position="84"/>
        <end position="109"/>
    </location>
</feature>
<proteinExistence type="predicted"/>
<dbReference type="HOGENOM" id="CLU_2185835_0_0_1"/>
<dbReference type="Proteomes" id="UP000023758">
    <property type="component" value="Unassembled WGS sequence"/>
</dbReference>
<gene>
    <name evidence="2" type="ORF">H103_06748</name>
</gene>
<evidence type="ECO:0000256" key="1">
    <source>
        <dbReference type="SAM" id="MobiDB-lite"/>
    </source>
</evidence>